<comment type="caution">
    <text evidence="1">The sequence shown here is derived from an EMBL/GenBank/DDBJ whole genome shotgun (WGS) entry which is preliminary data.</text>
</comment>
<proteinExistence type="predicted"/>
<gene>
    <name evidence="1" type="ORF">SKAU_G00095510</name>
</gene>
<keyword evidence="2" id="KW-1185">Reference proteome</keyword>
<accession>A0A9Q1FYD7</accession>
<dbReference type="EMBL" id="JAINUF010000003">
    <property type="protein sequence ID" value="KAJ8369523.1"/>
    <property type="molecule type" value="Genomic_DNA"/>
</dbReference>
<evidence type="ECO:0000313" key="2">
    <source>
        <dbReference type="Proteomes" id="UP001152622"/>
    </source>
</evidence>
<dbReference type="AlphaFoldDB" id="A0A9Q1FYD7"/>
<organism evidence="1 2">
    <name type="scientific">Synaphobranchus kaupii</name>
    <name type="common">Kaup's arrowtooth eel</name>
    <dbReference type="NCBI Taxonomy" id="118154"/>
    <lineage>
        <taxon>Eukaryota</taxon>
        <taxon>Metazoa</taxon>
        <taxon>Chordata</taxon>
        <taxon>Craniata</taxon>
        <taxon>Vertebrata</taxon>
        <taxon>Euteleostomi</taxon>
        <taxon>Actinopterygii</taxon>
        <taxon>Neopterygii</taxon>
        <taxon>Teleostei</taxon>
        <taxon>Anguilliformes</taxon>
        <taxon>Synaphobranchidae</taxon>
        <taxon>Synaphobranchus</taxon>
    </lineage>
</organism>
<sequence length="99" mass="11503">MGPVTYEVHHPDKGKKKQTYYVNLLREWKEREPTVKKALMVQKVEEDEEMEGDLESWQQKTHPRRTRVMEHHIYLKASSSYPSAAILGARTPGGRAVVQ</sequence>
<name>A0A9Q1FYD7_SYNKA</name>
<protein>
    <submittedName>
        <fullName evidence="1">Uncharacterized protein</fullName>
    </submittedName>
</protein>
<dbReference type="Proteomes" id="UP001152622">
    <property type="component" value="Chromosome 3"/>
</dbReference>
<evidence type="ECO:0000313" key="1">
    <source>
        <dbReference type="EMBL" id="KAJ8369523.1"/>
    </source>
</evidence>
<reference evidence="1" key="1">
    <citation type="journal article" date="2023" name="Science">
        <title>Genome structures resolve the early diversification of teleost fishes.</title>
        <authorList>
            <person name="Parey E."/>
            <person name="Louis A."/>
            <person name="Montfort J."/>
            <person name="Bouchez O."/>
            <person name="Roques C."/>
            <person name="Iampietro C."/>
            <person name="Lluch J."/>
            <person name="Castinel A."/>
            <person name="Donnadieu C."/>
            <person name="Desvignes T."/>
            <person name="Floi Bucao C."/>
            <person name="Jouanno E."/>
            <person name="Wen M."/>
            <person name="Mejri S."/>
            <person name="Dirks R."/>
            <person name="Jansen H."/>
            <person name="Henkel C."/>
            <person name="Chen W.J."/>
            <person name="Zahm M."/>
            <person name="Cabau C."/>
            <person name="Klopp C."/>
            <person name="Thompson A.W."/>
            <person name="Robinson-Rechavi M."/>
            <person name="Braasch I."/>
            <person name="Lecointre G."/>
            <person name="Bobe J."/>
            <person name="Postlethwait J.H."/>
            <person name="Berthelot C."/>
            <person name="Roest Crollius H."/>
            <person name="Guiguen Y."/>
        </authorList>
    </citation>
    <scope>NUCLEOTIDE SEQUENCE</scope>
    <source>
        <strain evidence="1">WJC10195</strain>
    </source>
</reference>